<gene>
    <name evidence="2" type="ORF">AWB65_02045</name>
</gene>
<protein>
    <submittedName>
        <fullName evidence="2">SnoaL-like domain protein</fullName>
    </submittedName>
</protein>
<dbReference type="AlphaFoldDB" id="A0A158GI54"/>
<dbReference type="RefSeq" id="WP_087667038.1">
    <property type="nucleotide sequence ID" value="NZ_FCNW02000007.1"/>
</dbReference>
<keyword evidence="3" id="KW-1185">Reference proteome</keyword>
<dbReference type="EMBL" id="FCNW02000007">
    <property type="protein sequence ID" value="SAL31798.1"/>
    <property type="molecule type" value="Genomic_DNA"/>
</dbReference>
<accession>A0A158GI54</accession>
<dbReference type="InterPro" id="IPR032710">
    <property type="entry name" value="NTF2-like_dom_sf"/>
</dbReference>
<comment type="caution">
    <text evidence="2">The sequence shown here is derived from an EMBL/GenBank/DDBJ whole genome shotgun (WGS) entry which is preliminary data.</text>
</comment>
<sequence length="125" mass="14270">MNTQANVHDTLIDRYFEAWNEIDAERRASLIRESYASNASYRDPLLRGDGHDGIDAMIRVVHERFPEHTFRRTTSIDGFANHLRFSWELRTPDGQSIVKGTDFATVDENAHIVSMTGFIDEAPGM</sequence>
<reference evidence="2" key="1">
    <citation type="submission" date="2016-01" db="EMBL/GenBank/DDBJ databases">
        <authorList>
            <person name="Peeters C."/>
        </authorList>
    </citation>
    <scope>NUCLEOTIDE SEQUENCE [LARGE SCALE GENOMIC DNA]</scope>
    <source>
        <strain evidence="2">LMG 22934</strain>
    </source>
</reference>
<dbReference type="Pfam" id="PF12680">
    <property type="entry name" value="SnoaL_2"/>
    <property type="match status" value="1"/>
</dbReference>
<evidence type="ECO:0000313" key="2">
    <source>
        <dbReference type="EMBL" id="SAL31798.1"/>
    </source>
</evidence>
<evidence type="ECO:0000313" key="3">
    <source>
        <dbReference type="Proteomes" id="UP000054977"/>
    </source>
</evidence>
<evidence type="ECO:0000259" key="1">
    <source>
        <dbReference type="Pfam" id="PF12680"/>
    </source>
</evidence>
<proteinExistence type="predicted"/>
<dbReference type="InterPro" id="IPR037401">
    <property type="entry name" value="SnoaL-like"/>
</dbReference>
<dbReference type="STRING" id="326474.AWB65_02045"/>
<feature type="domain" description="SnoaL-like" evidence="1">
    <location>
        <begin position="13"/>
        <end position="114"/>
    </location>
</feature>
<name>A0A158GI54_9BURK</name>
<organism evidence="2 3">
    <name type="scientific">Caballeronia humi</name>
    <dbReference type="NCBI Taxonomy" id="326474"/>
    <lineage>
        <taxon>Bacteria</taxon>
        <taxon>Pseudomonadati</taxon>
        <taxon>Pseudomonadota</taxon>
        <taxon>Betaproteobacteria</taxon>
        <taxon>Burkholderiales</taxon>
        <taxon>Burkholderiaceae</taxon>
        <taxon>Caballeronia</taxon>
    </lineage>
</organism>
<dbReference type="OrthoDB" id="9808719at2"/>
<dbReference type="Proteomes" id="UP000054977">
    <property type="component" value="Unassembled WGS sequence"/>
</dbReference>
<dbReference type="SUPFAM" id="SSF54427">
    <property type="entry name" value="NTF2-like"/>
    <property type="match status" value="1"/>
</dbReference>
<dbReference type="Gene3D" id="3.10.450.50">
    <property type="match status" value="1"/>
</dbReference>